<keyword evidence="2" id="KW-1185">Reference proteome</keyword>
<evidence type="ECO:0000313" key="1">
    <source>
        <dbReference type="EMBL" id="VVM06072.1"/>
    </source>
</evidence>
<dbReference type="SUPFAM" id="SSF117396">
    <property type="entry name" value="TM1631-like"/>
    <property type="match status" value="1"/>
</dbReference>
<dbReference type="PANTHER" id="PTHR30348:SF13">
    <property type="entry name" value="UPF0759 PROTEIN YUNF"/>
    <property type="match status" value="1"/>
</dbReference>
<dbReference type="InterPro" id="IPR002763">
    <property type="entry name" value="DUF72"/>
</dbReference>
<evidence type="ECO:0008006" key="3">
    <source>
        <dbReference type="Google" id="ProtNLM"/>
    </source>
</evidence>
<dbReference type="RefSeq" id="WP_142659860.1">
    <property type="nucleotide sequence ID" value="NZ_CABFVA020000040.1"/>
</dbReference>
<dbReference type="PANTHER" id="PTHR30348">
    <property type="entry name" value="UNCHARACTERIZED PROTEIN YECE"/>
    <property type="match status" value="1"/>
</dbReference>
<dbReference type="EMBL" id="CABFVA020000040">
    <property type="protein sequence ID" value="VVM06072.1"/>
    <property type="molecule type" value="Genomic_DNA"/>
</dbReference>
<name>A0A5E6ME23_9BACT</name>
<gene>
    <name evidence="1" type="ORF">MAMT_00958</name>
</gene>
<reference evidence="1 2" key="1">
    <citation type="submission" date="2019-09" db="EMBL/GenBank/DDBJ databases">
        <authorList>
            <person name="Cremers G."/>
        </authorList>
    </citation>
    <scope>NUCLEOTIDE SEQUENCE [LARGE SCALE GENOMIC DNA]</scope>
    <source>
        <strain evidence="1">4A</strain>
    </source>
</reference>
<organism evidence="1 2">
    <name type="scientific">Methylacidimicrobium tartarophylax</name>
    <dbReference type="NCBI Taxonomy" id="1041768"/>
    <lineage>
        <taxon>Bacteria</taxon>
        <taxon>Pseudomonadati</taxon>
        <taxon>Verrucomicrobiota</taxon>
        <taxon>Methylacidimicrobium</taxon>
    </lineage>
</organism>
<sequence length="301" mass="34436">MTSVLVGTASWTDPTLLRSGWYPAEARDAESRLRYYAAHFPLVEIDATYYALPRRENARRWAERTSAGFVFDCKAFRLLTQHPASPAALPPDLRPPTGRADREKIYYRDLAAEVRQELWKRFSDGLSPLRESGKLGVVLFQFPPWFSYGRENIEHLLHCAEMLQSDRIAVEFRNATWFSGGRAEETLRWEAEHGFIPVIVDEPQGTRASIPALWRIPESEIAVVRLHGRNRETWMARNLSSAAERFRYLYDDGELRELAAGVGSLRASQIHVLFNNCYRDYGVRNAARFQEMIAGRATSPG</sequence>
<dbReference type="InterPro" id="IPR036520">
    <property type="entry name" value="UPF0759_sf"/>
</dbReference>
<dbReference type="AlphaFoldDB" id="A0A5E6ME23"/>
<dbReference type="Gene3D" id="3.20.20.410">
    <property type="entry name" value="Protein of unknown function UPF0759"/>
    <property type="match status" value="1"/>
</dbReference>
<protein>
    <recommendedName>
        <fullName evidence="3">DUF72 domain-containing protein</fullName>
    </recommendedName>
</protein>
<accession>A0A5E6ME23</accession>
<dbReference type="OrthoDB" id="9780310at2"/>
<dbReference type="Proteomes" id="UP000334923">
    <property type="component" value="Unassembled WGS sequence"/>
</dbReference>
<proteinExistence type="predicted"/>
<dbReference type="Pfam" id="PF01904">
    <property type="entry name" value="DUF72"/>
    <property type="match status" value="1"/>
</dbReference>
<evidence type="ECO:0000313" key="2">
    <source>
        <dbReference type="Proteomes" id="UP000334923"/>
    </source>
</evidence>